<evidence type="ECO:0000313" key="1">
    <source>
        <dbReference type="EMBL" id="GFH86575.1"/>
    </source>
</evidence>
<dbReference type="EMBL" id="BLLS01000048">
    <property type="protein sequence ID" value="GFH86575.1"/>
    <property type="molecule type" value="Genomic_DNA"/>
</dbReference>
<sequence length="122" mass="14189">MAQGIILPEPHVPVWRTEEIGMDNFVYLLGVCEVIRIGIFESADVVESMVADAVSVFYHHPVFIRVLAYIVAYHEEGGFNMMLFQYFQYPRSYFGDRTVIKSQIDCPFIRVHPEDSLWIQRS</sequence>
<evidence type="ECO:0000313" key="2">
    <source>
        <dbReference type="Proteomes" id="UP000491181"/>
    </source>
</evidence>
<reference evidence="1 2" key="1">
    <citation type="journal article" date="2020" name="Microbiome">
        <title>Single-cell genomics of uncultured bacteria reveals dietary fiber responders in the mouse gut microbiota.</title>
        <authorList>
            <person name="Chijiiwa R."/>
            <person name="Hosokawa M."/>
            <person name="Kogawa M."/>
            <person name="Nishikawa Y."/>
            <person name="Ide K."/>
            <person name="Sakanashi C."/>
            <person name="Takahashi K."/>
            <person name="Takeyama H."/>
        </authorList>
    </citation>
    <scope>NUCLEOTIDE SEQUENCE [LARGE SCALE GENOMIC DNA]</scope>
    <source>
        <strain evidence="1">IMSAGC_001</strain>
    </source>
</reference>
<organism evidence="1 2">
    <name type="scientific">Bacteroides acidifaciens</name>
    <dbReference type="NCBI Taxonomy" id="85831"/>
    <lineage>
        <taxon>Bacteria</taxon>
        <taxon>Pseudomonadati</taxon>
        <taxon>Bacteroidota</taxon>
        <taxon>Bacteroidia</taxon>
        <taxon>Bacteroidales</taxon>
        <taxon>Bacteroidaceae</taxon>
        <taxon>Bacteroides</taxon>
    </lineage>
</organism>
<dbReference type="Proteomes" id="UP000491181">
    <property type="component" value="Unassembled WGS sequence"/>
</dbReference>
<dbReference type="AlphaFoldDB" id="A0A7J0A2H1"/>
<gene>
    <name evidence="1" type="ORF">IMSAGC001_01984</name>
</gene>
<comment type="caution">
    <text evidence="1">The sequence shown here is derived from an EMBL/GenBank/DDBJ whole genome shotgun (WGS) entry which is preliminary data.</text>
</comment>
<proteinExistence type="predicted"/>
<name>A0A7J0A2H1_9BACE</name>
<accession>A0A7J0A2H1</accession>
<protein>
    <submittedName>
        <fullName evidence="1">Uncharacterized protein</fullName>
    </submittedName>
</protein>